<evidence type="ECO:0000256" key="11">
    <source>
        <dbReference type="ARBA" id="ARBA00022588"/>
    </source>
</evidence>
<reference evidence="27" key="3">
    <citation type="submission" date="2025-09" db="UniProtKB">
        <authorList>
            <consortium name="Ensembl"/>
        </authorList>
    </citation>
    <scope>IDENTIFICATION</scope>
</reference>
<dbReference type="SUPFAM" id="SSF56112">
    <property type="entry name" value="Protein kinase-like (PK-like)"/>
    <property type="match status" value="1"/>
</dbReference>
<dbReference type="CTD" id="3654"/>
<keyword evidence="13" id="KW-0808">Transferase</keyword>
<gene>
    <name evidence="27" type="primary">IRAK1</name>
</gene>
<keyword evidence="20" id="KW-0539">Nucleus</keyword>
<dbReference type="GeneID" id="114030888"/>
<dbReference type="GO" id="GO:0032481">
    <property type="term" value="P:positive regulation of type I interferon production"/>
    <property type="evidence" value="ECO:0007669"/>
    <property type="project" value="Ensembl"/>
</dbReference>
<dbReference type="InterPro" id="IPR011029">
    <property type="entry name" value="DEATH-like_dom_sf"/>
</dbReference>
<dbReference type="PROSITE" id="PS00108">
    <property type="entry name" value="PROTEIN_KINASE_ST"/>
    <property type="match status" value="1"/>
</dbReference>
<keyword evidence="7" id="KW-0963">Cytoplasm</keyword>
<reference evidence="28" key="1">
    <citation type="submission" date="2018-12" db="EMBL/GenBank/DDBJ databases">
        <authorList>
            <person name="Yazar S."/>
        </authorList>
    </citation>
    <scope>NUCLEOTIDE SEQUENCE [LARGE SCALE GENOMIC DNA]</scope>
</reference>
<dbReference type="Pfam" id="PF00069">
    <property type="entry name" value="Pkinase"/>
    <property type="match status" value="1"/>
</dbReference>
<dbReference type="Gene3D" id="1.10.510.10">
    <property type="entry name" value="Transferase(Phosphotransferase) domain 1"/>
    <property type="match status" value="1"/>
</dbReference>
<dbReference type="FunFam" id="3.30.200.20:FF:000300">
    <property type="entry name" value="Interleukin-1 receptor-associated kinase 1 (Predicted)"/>
    <property type="match status" value="1"/>
</dbReference>
<keyword evidence="9" id="KW-0723">Serine/threonine-protein kinase</keyword>
<dbReference type="InterPro" id="IPR017441">
    <property type="entry name" value="Protein_kinase_ATP_BS"/>
</dbReference>
<keyword evidence="8" id="KW-1017">Isopeptide bond</keyword>
<feature type="domain" description="Protein kinase" evidence="26">
    <location>
        <begin position="220"/>
        <end position="527"/>
    </location>
</feature>
<dbReference type="GO" id="GO:0070498">
    <property type="term" value="P:interleukin-1-mediated signaling pathway"/>
    <property type="evidence" value="ECO:0007669"/>
    <property type="project" value="Ensembl"/>
</dbReference>
<dbReference type="GO" id="GO:0005886">
    <property type="term" value="C:plasma membrane"/>
    <property type="evidence" value="ECO:0007669"/>
    <property type="project" value="TreeGrafter"/>
</dbReference>
<evidence type="ECO:0000256" key="7">
    <source>
        <dbReference type="ARBA" id="ARBA00022490"/>
    </source>
</evidence>
<evidence type="ECO:0000259" key="26">
    <source>
        <dbReference type="PROSITE" id="PS50011"/>
    </source>
</evidence>
<dbReference type="GO" id="GO:0006355">
    <property type="term" value="P:regulation of DNA-templated transcription"/>
    <property type="evidence" value="ECO:0007669"/>
    <property type="project" value="UniProtKB-ARBA"/>
</dbReference>
<evidence type="ECO:0000256" key="8">
    <source>
        <dbReference type="ARBA" id="ARBA00022499"/>
    </source>
</evidence>
<evidence type="ECO:0000313" key="27">
    <source>
        <dbReference type="Ensembl" id="ENSVURP00010027891.1"/>
    </source>
</evidence>
<dbReference type="Gene3D" id="1.10.533.10">
    <property type="entry name" value="Death Domain, Fas"/>
    <property type="match status" value="1"/>
</dbReference>
<reference evidence="27" key="2">
    <citation type="submission" date="2025-08" db="UniProtKB">
        <authorList>
            <consortium name="Ensembl"/>
        </authorList>
    </citation>
    <scope>IDENTIFICATION</scope>
</reference>
<dbReference type="Proteomes" id="UP000314987">
    <property type="component" value="Unassembled WGS sequence"/>
</dbReference>
<evidence type="ECO:0000256" key="18">
    <source>
        <dbReference type="ARBA" id="ARBA00022843"/>
    </source>
</evidence>
<dbReference type="GO" id="GO:0004674">
    <property type="term" value="F:protein serine/threonine kinase activity"/>
    <property type="evidence" value="ECO:0007669"/>
    <property type="project" value="UniProtKB-KW"/>
</dbReference>
<dbReference type="GO" id="GO:0031663">
    <property type="term" value="P:lipopolysaccharide-mediated signaling pathway"/>
    <property type="evidence" value="ECO:0007669"/>
    <property type="project" value="Ensembl"/>
</dbReference>
<dbReference type="RefSeq" id="XP_027701601.1">
    <property type="nucleotide sequence ID" value="XM_027845800.1"/>
</dbReference>
<feature type="compositionally biased region" description="Polar residues" evidence="25">
    <location>
        <begin position="577"/>
        <end position="588"/>
    </location>
</feature>
<dbReference type="Pfam" id="PF00531">
    <property type="entry name" value="Death"/>
    <property type="match status" value="1"/>
</dbReference>
<dbReference type="GO" id="GO:0060337">
    <property type="term" value="P:type I interferon-mediated signaling pathway"/>
    <property type="evidence" value="ECO:0007669"/>
    <property type="project" value="Ensembl"/>
</dbReference>
<dbReference type="InterPro" id="IPR000719">
    <property type="entry name" value="Prot_kinase_dom"/>
</dbReference>
<protein>
    <recommendedName>
        <fullName evidence="23">Interleukin-1 receptor-associated kinase 1</fullName>
        <ecNumber evidence="6">2.7.11.1</ecNumber>
    </recommendedName>
</protein>
<accession>A0A4X2M1S6</accession>
<dbReference type="GO" id="GO:0005654">
    <property type="term" value="C:nucleoplasm"/>
    <property type="evidence" value="ECO:0007669"/>
    <property type="project" value="Ensembl"/>
</dbReference>
<evidence type="ECO:0000256" key="13">
    <source>
        <dbReference type="ARBA" id="ARBA00022679"/>
    </source>
</evidence>
<evidence type="ECO:0000256" key="22">
    <source>
        <dbReference type="ARBA" id="ARBA00048679"/>
    </source>
</evidence>
<dbReference type="PANTHER" id="PTHR27001">
    <property type="entry name" value="OS01G0253100 PROTEIN"/>
    <property type="match status" value="1"/>
</dbReference>
<dbReference type="SMART" id="SM00220">
    <property type="entry name" value="S_TKc"/>
    <property type="match status" value="1"/>
</dbReference>
<dbReference type="GO" id="GO:0042803">
    <property type="term" value="F:protein homodimerization activity"/>
    <property type="evidence" value="ECO:0007669"/>
    <property type="project" value="Ensembl"/>
</dbReference>
<evidence type="ECO:0000313" key="28">
    <source>
        <dbReference type="Proteomes" id="UP000314987"/>
    </source>
</evidence>
<dbReference type="EC" id="2.7.11.1" evidence="6"/>
<feature type="region of interest" description="Disordered" evidence="25">
    <location>
        <begin position="631"/>
        <end position="675"/>
    </location>
</feature>
<feature type="compositionally biased region" description="Low complexity" evidence="25">
    <location>
        <begin position="701"/>
        <end position="710"/>
    </location>
</feature>
<comment type="catalytic activity">
    <reaction evidence="21">
        <text>L-threonyl-[protein] + ATP = O-phospho-L-threonyl-[protein] + ADP + H(+)</text>
        <dbReference type="Rhea" id="RHEA:46608"/>
        <dbReference type="Rhea" id="RHEA-COMP:11060"/>
        <dbReference type="Rhea" id="RHEA-COMP:11605"/>
        <dbReference type="ChEBI" id="CHEBI:15378"/>
        <dbReference type="ChEBI" id="CHEBI:30013"/>
        <dbReference type="ChEBI" id="CHEBI:30616"/>
        <dbReference type="ChEBI" id="CHEBI:61977"/>
        <dbReference type="ChEBI" id="CHEBI:456216"/>
        <dbReference type="EC" id="2.7.11.1"/>
    </reaction>
</comment>
<dbReference type="Ensembl" id="ENSVURT00010031780.1">
    <property type="protein sequence ID" value="ENSVURP00010027891.1"/>
    <property type="gene ID" value="ENSVURG00010021347.1"/>
</dbReference>
<evidence type="ECO:0000256" key="15">
    <source>
        <dbReference type="ARBA" id="ARBA00022777"/>
    </source>
</evidence>
<name>A0A4X2M1S6_VOMUR</name>
<keyword evidence="10" id="KW-0597">Phosphoprotein</keyword>
<dbReference type="OrthoDB" id="4062651at2759"/>
<dbReference type="GO" id="GO:1904996">
    <property type="term" value="P:positive regulation of leukocyte adhesion to vascular endothelial cell"/>
    <property type="evidence" value="ECO:0007669"/>
    <property type="project" value="Ensembl"/>
</dbReference>
<feature type="region of interest" description="Disordered" evidence="25">
    <location>
        <begin position="447"/>
        <end position="466"/>
    </location>
</feature>
<dbReference type="GO" id="GO:0038172">
    <property type="term" value="P:interleukin-33-mediated signaling pathway"/>
    <property type="evidence" value="ECO:0007669"/>
    <property type="project" value="Ensembl"/>
</dbReference>
<evidence type="ECO:0000256" key="19">
    <source>
        <dbReference type="ARBA" id="ARBA00022859"/>
    </source>
</evidence>
<dbReference type="PANTHER" id="PTHR27001:SF939">
    <property type="entry name" value="INTERLEUKIN 1 RECEPTOR ASSOCIATED KINASE 1"/>
    <property type="match status" value="1"/>
</dbReference>
<keyword evidence="12" id="KW-0551">Lipid droplet</keyword>
<comment type="similarity">
    <text evidence="5">Belongs to the protein kinase superfamily. TKL Ser/Thr protein kinase family. Pelle subfamily.</text>
</comment>
<dbReference type="AlphaFoldDB" id="A0A4X2M1S6"/>
<evidence type="ECO:0000256" key="25">
    <source>
        <dbReference type="SAM" id="MobiDB-lite"/>
    </source>
</evidence>
<evidence type="ECO:0000256" key="16">
    <source>
        <dbReference type="ARBA" id="ARBA00022840"/>
    </source>
</evidence>
<sequence length="727" mass="79507">MAEGAVPGGSGDSVSQRFLYEVPAWIMCRFYQVMDSLESTDWYKFASLIVQDQTELRLGERFYDRTARIMWPWINKNARVADLLHILTHLQLLRARDIITSWHPEPPSLSLAVSLTSTPTPPWPPPHPKPTSIHKEEGTRPPKVPQSASTFPSPGFPSDSWPFPCPTPSPVPQGAGPFGSNTSSSPTKQGEENKISPVECVNPSPFRWPFLEIAQATCNFSEELKIGEGGFGCVYRAVMRNTSYAVKRLKEDAELEWNTIKTSFGTEVEKLSRFRHPNIVDFAGYCIQDNIYCLVYVFLPNGSLEDQLHSQSQNPSLLSWAQRVDILLGTARAIQFLHQDNPSLIHGDVKSSNILLDEKLMPKLGDFGLARFSRYSGAASGKSSSLARTQTIRGTLAYLPEEYVKTGKLTVEIDTFSFGVVLLEILTGCRAIETDGAKTKYLKDLVEEEEEDAPAPSKGMTTGPGADLEARATQIGSLLYAKYADSRPGKCPQELGQELGRLACRCLHRRGKRRPPMTKVYESLEKLQASVGLSEQEAGSRGPASPQENSYMFTPSPATDARSPVPRSQARAHTQESKQLGNRPNQPVESDESTPGLCDALNSWNLNQDLPSVPSLPGGPAEGAGAQSLCSLRQTPCPPEASPGESWGSQAKASSLGRGPNSSEESVTSARPQIIINPARQKFVQKLALYENGVLTSLELLSSSSSPGLGLDQGNRQGPEESDEYQS</sequence>
<dbReference type="FunFam" id="1.10.533.10:FF:000027">
    <property type="entry name" value="Interleukin-1 receptor-associated kinase 1 (Predicted)"/>
    <property type="match status" value="1"/>
</dbReference>
<feature type="region of interest" description="Disordered" evidence="25">
    <location>
        <begin position="113"/>
        <end position="195"/>
    </location>
</feature>
<keyword evidence="28" id="KW-1185">Reference proteome</keyword>
<keyword evidence="18" id="KW-0832">Ubl conjugation</keyword>
<dbReference type="GO" id="GO:0007249">
    <property type="term" value="P:canonical NF-kappaB signal transduction"/>
    <property type="evidence" value="ECO:0007669"/>
    <property type="project" value="Ensembl"/>
</dbReference>
<dbReference type="GO" id="GO:0005524">
    <property type="term" value="F:ATP binding"/>
    <property type="evidence" value="ECO:0007669"/>
    <property type="project" value="UniProtKB-UniRule"/>
</dbReference>
<evidence type="ECO:0000256" key="3">
    <source>
        <dbReference type="ARBA" id="ARBA00004496"/>
    </source>
</evidence>
<evidence type="ECO:0000256" key="9">
    <source>
        <dbReference type="ARBA" id="ARBA00022527"/>
    </source>
</evidence>
<dbReference type="STRING" id="29139.ENSVURP00010027891"/>
<evidence type="ECO:0000256" key="23">
    <source>
        <dbReference type="ARBA" id="ARBA00073101"/>
    </source>
</evidence>
<dbReference type="GO" id="GO:0032991">
    <property type="term" value="C:protein-containing complex"/>
    <property type="evidence" value="ECO:0007669"/>
    <property type="project" value="Ensembl"/>
</dbReference>
<evidence type="ECO:0000256" key="24">
    <source>
        <dbReference type="PROSITE-ProRule" id="PRU10141"/>
    </source>
</evidence>
<evidence type="ECO:0000256" key="20">
    <source>
        <dbReference type="ARBA" id="ARBA00023242"/>
    </source>
</evidence>
<comment type="subcellular location">
    <subcellularLocation>
        <location evidence="3">Cytoplasm</location>
    </subcellularLocation>
    <subcellularLocation>
        <location evidence="4">Lipid droplet</location>
    </subcellularLocation>
    <subcellularLocation>
        <location evidence="2">Nucleus</location>
    </subcellularLocation>
</comment>
<organism evidence="27 28">
    <name type="scientific">Vombatus ursinus</name>
    <name type="common">Common wombat</name>
    <dbReference type="NCBI Taxonomy" id="29139"/>
    <lineage>
        <taxon>Eukaryota</taxon>
        <taxon>Metazoa</taxon>
        <taxon>Chordata</taxon>
        <taxon>Craniata</taxon>
        <taxon>Vertebrata</taxon>
        <taxon>Euteleostomi</taxon>
        <taxon>Mammalia</taxon>
        <taxon>Metatheria</taxon>
        <taxon>Diprotodontia</taxon>
        <taxon>Vombatidae</taxon>
        <taxon>Vombatus</taxon>
    </lineage>
</organism>
<comment type="cofactor">
    <cofactor evidence="1">
        <name>Mg(2+)</name>
        <dbReference type="ChEBI" id="CHEBI:18420"/>
    </cofactor>
</comment>
<dbReference type="GO" id="GO:0019901">
    <property type="term" value="F:protein kinase binding"/>
    <property type="evidence" value="ECO:0007669"/>
    <property type="project" value="Ensembl"/>
</dbReference>
<dbReference type="FunFam" id="1.10.510.10:FF:000424">
    <property type="entry name" value="Putative interleukin-1 receptor-associated kinase 1"/>
    <property type="match status" value="1"/>
</dbReference>
<dbReference type="OMA" id="MTQVYES"/>
<evidence type="ECO:0000256" key="4">
    <source>
        <dbReference type="ARBA" id="ARBA00004502"/>
    </source>
</evidence>
<feature type="compositionally biased region" description="Polar residues" evidence="25">
    <location>
        <begin position="660"/>
        <end position="671"/>
    </location>
</feature>
<dbReference type="GO" id="GO:0001959">
    <property type="term" value="P:regulation of cytokine-mediated signaling pathway"/>
    <property type="evidence" value="ECO:0007669"/>
    <property type="project" value="Ensembl"/>
</dbReference>
<dbReference type="SUPFAM" id="SSF47986">
    <property type="entry name" value="DEATH domain"/>
    <property type="match status" value="1"/>
</dbReference>
<dbReference type="PROSITE" id="PS00107">
    <property type="entry name" value="PROTEIN_KINASE_ATP"/>
    <property type="match status" value="1"/>
</dbReference>
<dbReference type="InterPro" id="IPR008271">
    <property type="entry name" value="Ser/Thr_kinase_AS"/>
</dbReference>
<keyword evidence="17" id="KW-0460">Magnesium</keyword>
<feature type="compositionally biased region" description="Polar residues" evidence="25">
    <location>
        <begin position="546"/>
        <end position="557"/>
    </location>
</feature>
<evidence type="ECO:0000256" key="21">
    <source>
        <dbReference type="ARBA" id="ARBA00047899"/>
    </source>
</evidence>
<dbReference type="Gene3D" id="3.30.200.20">
    <property type="entry name" value="Phosphorylase Kinase, domain 1"/>
    <property type="match status" value="1"/>
</dbReference>
<comment type="catalytic activity">
    <reaction evidence="22">
        <text>L-seryl-[protein] + ATP = O-phospho-L-seryl-[protein] + ADP + H(+)</text>
        <dbReference type="Rhea" id="RHEA:17989"/>
        <dbReference type="Rhea" id="RHEA-COMP:9863"/>
        <dbReference type="Rhea" id="RHEA-COMP:11604"/>
        <dbReference type="ChEBI" id="CHEBI:15378"/>
        <dbReference type="ChEBI" id="CHEBI:29999"/>
        <dbReference type="ChEBI" id="CHEBI:30616"/>
        <dbReference type="ChEBI" id="CHEBI:83421"/>
        <dbReference type="ChEBI" id="CHEBI:456216"/>
        <dbReference type="EC" id="2.7.11.1"/>
    </reaction>
</comment>
<evidence type="ECO:0000256" key="12">
    <source>
        <dbReference type="ARBA" id="ARBA00022677"/>
    </source>
</evidence>
<evidence type="ECO:0000256" key="2">
    <source>
        <dbReference type="ARBA" id="ARBA00004123"/>
    </source>
</evidence>
<dbReference type="GeneTree" id="ENSGT00940000160502"/>
<dbReference type="InterPro" id="IPR000488">
    <property type="entry name" value="Death_dom"/>
</dbReference>
<keyword evidence="19" id="KW-0391">Immunity</keyword>
<dbReference type="GO" id="GO:0005811">
    <property type="term" value="C:lipid droplet"/>
    <property type="evidence" value="ECO:0007669"/>
    <property type="project" value="UniProtKB-SubCell"/>
</dbReference>
<evidence type="ECO:0000256" key="10">
    <source>
        <dbReference type="ARBA" id="ARBA00022553"/>
    </source>
</evidence>
<dbReference type="PROSITE" id="PS50011">
    <property type="entry name" value="PROTEIN_KINASE_DOM"/>
    <property type="match status" value="1"/>
</dbReference>
<feature type="region of interest" description="Disordered" evidence="25">
    <location>
        <begin position="531"/>
        <end position="603"/>
    </location>
</feature>
<evidence type="ECO:0000256" key="6">
    <source>
        <dbReference type="ARBA" id="ARBA00012513"/>
    </source>
</evidence>
<evidence type="ECO:0000256" key="1">
    <source>
        <dbReference type="ARBA" id="ARBA00001946"/>
    </source>
</evidence>
<dbReference type="GO" id="GO:0009986">
    <property type="term" value="C:cell surface"/>
    <property type="evidence" value="ECO:0007669"/>
    <property type="project" value="Ensembl"/>
</dbReference>
<feature type="compositionally biased region" description="Polar residues" evidence="25">
    <location>
        <begin position="179"/>
        <end position="188"/>
    </location>
</feature>
<dbReference type="GO" id="GO:0046982">
    <property type="term" value="F:protein heterodimerization activity"/>
    <property type="evidence" value="ECO:0007669"/>
    <property type="project" value="Ensembl"/>
</dbReference>
<evidence type="ECO:0000256" key="5">
    <source>
        <dbReference type="ARBA" id="ARBA00008718"/>
    </source>
</evidence>
<dbReference type="GO" id="GO:0043124">
    <property type="term" value="P:negative regulation of canonical NF-kappaB signal transduction"/>
    <property type="evidence" value="ECO:0007669"/>
    <property type="project" value="Ensembl"/>
</dbReference>
<keyword evidence="15" id="KW-0418">Kinase</keyword>
<keyword evidence="16 24" id="KW-0067">ATP-binding</keyword>
<evidence type="ECO:0000256" key="14">
    <source>
        <dbReference type="ARBA" id="ARBA00022741"/>
    </source>
</evidence>
<proteinExistence type="inferred from homology"/>
<dbReference type="InterPro" id="IPR011009">
    <property type="entry name" value="Kinase-like_dom_sf"/>
</dbReference>
<evidence type="ECO:0000256" key="17">
    <source>
        <dbReference type="ARBA" id="ARBA00022842"/>
    </source>
</evidence>
<feature type="compositionally biased region" description="Pro residues" evidence="25">
    <location>
        <begin position="119"/>
        <end position="129"/>
    </location>
</feature>
<dbReference type="GO" id="GO:0005829">
    <property type="term" value="C:cytosol"/>
    <property type="evidence" value="ECO:0007669"/>
    <property type="project" value="Ensembl"/>
</dbReference>
<feature type="binding site" evidence="24">
    <location>
        <position position="247"/>
    </location>
    <ligand>
        <name>ATP</name>
        <dbReference type="ChEBI" id="CHEBI:30616"/>
    </ligand>
</feature>
<keyword evidence="11" id="KW-0399">Innate immunity</keyword>
<keyword evidence="14 24" id="KW-0547">Nucleotide-binding</keyword>
<dbReference type="GO" id="GO:0043123">
    <property type="term" value="P:positive regulation of canonical NF-kappaB signal transduction"/>
    <property type="evidence" value="ECO:0007669"/>
    <property type="project" value="Ensembl"/>
</dbReference>
<dbReference type="GO" id="GO:0034134">
    <property type="term" value="P:toll-like receptor 2 signaling pathway"/>
    <property type="evidence" value="ECO:0007669"/>
    <property type="project" value="Ensembl"/>
</dbReference>
<feature type="region of interest" description="Disordered" evidence="25">
    <location>
        <begin position="701"/>
        <end position="727"/>
    </location>
</feature>